<dbReference type="Gene3D" id="3.30.200.20">
    <property type="entry name" value="Phosphorylase Kinase, domain 1"/>
    <property type="match status" value="2"/>
</dbReference>
<dbReference type="GO" id="GO:0004674">
    <property type="term" value="F:protein serine/threonine kinase activity"/>
    <property type="evidence" value="ECO:0007669"/>
    <property type="project" value="UniProtKB-KW"/>
</dbReference>
<feature type="compositionally biased region" description="Basic and acidic residues" evidence="6">
    <location>
        <begin position="1122"/>
        <end position="1131"/>
    </location>
</feature>
<dbReference type="SMART" id="SM00220">
    <property type="entry name" value="S_TKc"/>
    <property type="match status" value="1"/>
</dbReference>
<feature type="compositionally biased region" description="Low complexity" evidence="6">
    <location>
        <begin position="114"/>
        <end position="135"/>
    </location>
</feature>
<dbReference type="InterPro" id="IPR000961">
    <property type="entry name" value="AGC-kinase_C"/>
</dbReference>
<proteinExistence type="predicted"/>
<name>A0AAV7ZE55_9EUKA</name>
<evidence type="ECO:0000256" key="6">
    <source>
        <dbReference type="SAM" id="MobiDB-lite"/>
    </source>
</evidence>
<dbReference type="SUPFAM" id="SSF56112">
    <property type="entry name" value="Protein kinase-like (PK-like)"/>
    <property type="match status" value="1"/>
</dbReference>
<dbReference type="InterPro" id="IPR008271">
    <property type="entry name" value="Ser/Thr_kinase_AS"/>
</dbReference>
<evidence type="ECO:0000259" key="8">
    <source>
        <dbReference type="PROSITE" id="PS51285"/>
    </source>
</evidence>
<feature type="compositionally biased region" description="Low complexity" evidence="6">
    <location>
        <begin position="1002"/>
        <end position="1011"/>
    </location>
</feature>
<dbReference type="InterPro" id="IPR011009">
    <property type="entry name" value="Kinase-like_dom_sf"/>
</dbReference>
<dbReference type="InterPro" id="IPR000719">
    <property type="entry name" value="Prot_kinase_dom"/>
</dbReference>
<keyword evidence="1" id="KW-0723">Serine/threonine-protein kinase</keyword>
<dbReference type="PROSITE" id="PS51285">
    <property type="entry name" value="AGC_KINASE_CTER"/>
    <property type="match status" value="1"/>
</dbReference>
<dbReference type="PROSITE" id="PS00108">
    <property type="entry name" value="PROTEIN_KINASE_ST"/>
    <property type="match status" value="1"/>
</dbReference>
<evidence type="ECO:0000256" key="3">
    <source>
        <dbReference type="ARBA" id="ARBA00022741"/>
    </source>
</evidence>
<reference evidence="9" key="1">
    <citation type="submission" date="2022-08" db="EMBL/GenBank/DDBJ databases">
        <title>Novel sulphate-reducing endosymbionts in the free-living metamonad Anaeramoeba.</title>
        <authorList>
            <person name="Jerlstrom-Hultqvist J."/>
            <person name="Cepicka I."/>
            <person name="Gallot-Lavallee L."/>
            <person name="Salas-Leiva D."/>
            <person name="Curtis B.A."/>
            <person name="Zahonova K."/>
            <person name="Pipaliya S."/>
            <person name="Dacks J."/>
            <person name="Roger A.J."/>
        </authorList>
    </citation>
    <scope>NUCLEOTIDE SEQUENCE</scope>
    <source>
        <strain evidence="9">Busselton2</strain>
    </source>
</reference>
<sequence>MKNLNSSVSFTELKNVKKDDVFVKTRNQKYAKIGKLSLHKALPSSIISKEQKHKLEGIFQELLLPKSLSARDNYSRGYYFDSSVKVSGNYTNHLNITNKLRPTISLLNLLESENQSGFDSSPITTSTTPRTHSGSNSEQEEMIIKGVNEPTDLKQLEEENESKKEKDKKGKKTKNNQINARTGGKLGLNSKNILKEISQEISGNRNRSLDDEIITNFSNKEKLQREFLKKIDGSYDLKKKNSLFNRAKRHKKKKERKKKRKREKEKKKHKKRKRRMKKKQILEKSIKLEQNQDQLIRLNIEKEQEQEQGSKQKEPKFVIKLNKMKIEKKSKNEKKANKTDHNLKNEVKKTKIERKQLSEQTNENENKNDNQNETPSLSGQTIRVLAKFRTNLRIKFEKQRIDTVQEMENLQKQIDKYSKKLQNVLEKQEMLSTENNQNILTRLQTNQLSNAPFNKSSIDGIKRYIVVCQQLIELIQVFRRITDHQLTIQKCGELIKKTRMLFNKWEKDWPNKNFASSLIFLLSIISRSLEQLDLQPKEYEFLFLAFPTLFSKTALSASQFGPKTSRTNRKFLLTSSPCTSRDTSPYTSRNINPNENSFRSLKENQNYQIENCYDDIKSFNFTKLSKKKFSPSQKILEKAKEKIEEQRNLKKKRWNTEKNLKNKLEIYKQNLKFEICRVCNRKISVDKLIEHGEFCVIQAKSKLKLMGIDKNLKYLLIEHEKSIDQFNTLELSEKDYSLLDFVKTTVKSILNVNINDPNGIVECETPLHELKKVIYKFINSYNIQVINYVEKYMDNITLRVRELREYTVSTHRVKKTLSQEYFDEINHSIINSDFSSKNIPSISDFELVKHISSGSYGQVFLARKKQTNDLFAIKVLEKQDMTLKNLVQKVNDEKKIMIKSSNDFVVKLFYSFQSEKKLYLVMEYCPGGDLFSILTYSKNFIVSAVKTYLAEIILAIEFLHTNGIIHRDIKPDNILLDAEGHLKLTDFGLSRIGIYERREVQNNNNNNNNNNNDDDDDDSDNICFDDNYYGNPEFIPSDYEDLNQKIHVSIEQDLKSKCNENKYKLPNLFDYNYISSQKNDLQSENINDNKVNNLKLISERNSIMEKDTTQDKSQTKSSNCDQIKDNDKAYNDQKPNNNSCKDEKFRISNKSTIRSNYDEEYGYENKMIRIESDLSNEISLNRRITRVKKINHEKKELKKEIRNKIGSGKSKKQQPIQNRENENKNDNSYFPSREKFYSCLGTPYYLAPEIILGQGHSFEVDWWALGIIAYQMVVGYIPFEGESKEEILTNILALNRMNIQEIDPVLEDLISKLLVIEPSKRLGTKGAQEIKNHSFFKGIDWEDIKTQNPIFVPNLSDPTDLKYFKKSRHHKENYLDQEVLNDMKNATFDETLFYSQPENVFDEFSSVNWSGLLKMNRLIVGSYDSSNVSSRTMTSTSECTTDVSLTTDDTCYTDDFSEDELSSETSQQLYEKEINN</sequence>
<gene>
    <name evidence="9" type="ORF">M0812_16054</name>
</gene>
<keyword evidence="5" id="KW-0067">ATP-binding</keyword>
<feature type="region of interest" description="Disordered" evidence="6">
    <location>
        <begin position="114"/>
        <end position="186"/>
    </location>
</feature>
<feature type="domain" description="AGC-kinase C-terminal" evidence="8">
    <location>
        <begin position="1337"/>
        <end position="1416"/>
    </location>
</feature>
<keyword evidence="2" id="KW-0808">Transferase</keyword>
<dbReference type="Pfam" id="PF00069">
    <property type="entry name" value="Pkinase"/>
    <property type="match status" value="2"/>
</dbReference>
<feature type="region of interest" description="Disordered" evidence="6">
    <location>
        <begin position="1103"/>
        <end position="1143"/>
    </location>
</feature>
<feature type="compositionally biased region" description="Basic and acidic residues" evidence="6">
    <location>
        <begin position="328"/>
        <end position="357"/>
    </location>
</feature>
<feature type="region of interest" description="Disordered" evidence="6">
    <location>
        <begin position="1000"/>
        <end position="1021"/>
    </location>
</feature>
<dbReference type="Proteomes" id="UP001146793">
    <property type="component" value="Unassembled WGS sequence"/>
</dbReference>
<comment type="caution">
    <text evidence="9">The sequence shown here is derived from an EMBL/GenBank/DDBJ whole genome shotgun (WGS) entry which is preliminary data.</text>
</comment>
<evidence type="ECO:0000256" key="2">
    <source>
        <dbReference type="ARBA" id="ARBA00022679"/>
    </source>
</evidence>
<evidence type="ECO:0000259" key="7">
    <source>
        <dbReference type="PROSITE" id="PS50011"/>
    </source>
</evidence>
<protein>
    <submittedName>
        <fullName evidence="9">Serine/threonine-protein kinase pkga-related</fullName>
    </submittedName>
</protein>
<feature type="region of interest" description="Disordered" evidence="6">
    <location>
        <begin position="328"/>
        <end position="380"/>
    </location>
</feature>
<feature type="compositionally biased region" description="Basic and acidic residues" evidence="6">
    <location>
        <begin position="1103"/>
        <end position="1114"/>
    </location>
</feature>
<dbReference type="Gene3D" id="1.10.510.10">
    <property type="entry name" value="Transferase(Phosphotransferase) domain 1"/>
    <property type="match status" value="2"/>
</dbReference>
<dbReference type="EMBL" id="JANTQA010000032">
    <property type="protein sequence ID" value="KAJ3440008.1"/>
    <property type="molecule type" value="Genomic_DNA"/>
</dbReference>
<feature type="compositionally biased region" description="Basic residues" evidence="6">
    <location>
        <begin position="246"/>
        <end position="279"/>
    </location>
</feature>
<dbReference type="PANTHER" id="PTHR24351">
    <property type="entry name" value="RIBOSOMAL PROTEIN S6 KINASE"/>
    <property type="match status" value="1"/>
</dbReference>
<accession>A0AAV7ZE55</accession>
<feature type="region of interest" description="Disordered" evidence="6">
    <location>
        <begin position="239"/>
        <end position="286"/>
    </location>
</feature>
<dbReference type="FunFam" id="3.30.200.20:FF:000042">
    <property type="entry name" value="Aurora kinase A"/>
    <property type="match status" value="1"/>
</dbReference>
<evidence type="ECO:0000313" key="9">
    <source>
        <dbReference type="EMBL" id="KAJ3440008.1"/>
    </source>
</evidence>
<dbReference type="GO" id="GO:0005524">
    <property type="term" value="F:ATP binding"/>
    <property type="evidence" value="ECO:0007669"/>
    <property type="project" value="UniProtKB-KW"/>
</dbReference>
<keyword evidence="3" id="KW-0547">Nucleotide-binding</keyword>
<evidence type="ECO:0000313" key="10">
    <source>
        <dbReference type="Proteomes" id="UP001146793"/>
    </source>
</evidence>
<keyword evidence="4 9" id="KW-0418">Kinase</keyword>
<feature type="domain" description="Protein kinase" evidence="7">
    <location>
        <begin position="845"/>
        <end position="1336"/>
    </location>
</feature>
<organism evidence="9 10">
    <name type="scientific">Anaeramoeba flamelloides</name>
    <dbReference type="NCBI Taxonomy" id="1746091"/>
    <lineage>
        <taxon>Eukaryota</taxon>
        <taxon>Metamonada</taxon>
        <taxon>Anaeramoebidae</taxon>
        <taxon>Anaeramoeba</taxon>
    </lineage>
</organism>
<evidence type="ECO:0000256" key="5">
    <source>
        <dbReference type="ARBA" id="ARBA00022840"/>
    </source>
</evidence>
<dbReference type="PROSITE" id="PS50011">
    <property type="entry name" value="PROTEIN_KINASE_DOM"/>
    <property type="match status" value="1"/>
</dbReference>
<evidence type="ECO:0000256" key="1">
    <source>
        <dbReference type="ARBA" id="ARBA00022527"/>
    </source>
</evidence>
<evidence type="ECO:0000256" key="4">
    <source>
        <dbReference type="ARBA" id="ARBA00022777"/>
    </source>
</evidence>
<feature type="compositionally biased region" description="Basic and acidic residues" evidence="6">
    <location>
        <begin position="151"/>
        <end position="168"/>
    </location>
</feature>
<feature type="region of interest" description="Disordered" evidence="6">
    <location>
        <begin position="1199"/>
        <end position="1229"/>
    </location>
</feature>